<sequence length="230" mass="27468">MSKVFYVCSYGGSGSNMLCSALNKYGETKHIHSRNPPDSLEYIGKEKGGNTYMEWFNGIKIPENELHKYNVIFIYKNPIQAIYSRFKNLWHLKHIQSPNCTLEEVIEQNKDLYEIEDFYNNYTTFNKNRNYKIYCIKYEEIFDKQDDLSRLFNIGHLNLEKKESKRNYDSEEVDKLKLIYENLMERQYNNNFIMVNNNQLVISNNIPIKNLSIKTHISNKKHFLKNLNFV</sequence>
<evidence type="ECO:0000313" key="1">
    <source>
        <dbReference type="EMBL" id="QHT04336.1"/>
    </source>
</evidence>
<dbReference type="AlphaFoldDB" id="A0A6C0CHT3"/>
<dbReference type="EMBL" id="MN739426">
    <property type="protein sequence ID" value="QHT04336.1"/>
    <property type="molecule type" value="Genomic_DNA"/>
</dbReference>
<dbReference type="SUPFAM" id="SSF52540">
    <property type="entry name" value="P-loop containing nucleoside triphosphate hydrolases"/>
    <property type="match status" value="1"/>
</dbReference>
<evidence type="ECO:0008006" key="2">
    <source>
        <dbReference type="Google" id="ProtNLM"/>
    </source>
</evidence>
<dbReference type="Gene3D" id="3.40.50.300">
    <property type="entry name" value="P-loop containing nucleotide triphosphate hydrolases"/>
    <property type="match status" value="1"/>
</dbReference>
<accession>A0A6C0CHT3</accession>
<protein>
    <recommendedName>
        <fullName evidence="2">Sulfotransferase domain-containing protein</fullName>
    </recommendedName>
</protein>
<dbReference type="InterPro" id="IPR027417">
    <property type="entry name" value="P-loop_NTPase"/>
</dbReference>
<proteinExistence type="predicted"/>
<reference evidence="1" key="1">
    <citation type="journal article" date="2020" name="Nature">
        <title>Giant virus diversity and host interactions through global metagenomics.</title>
        <authorList>
            <person name="Schulz F."/>
            <person name="Roux S."/>
            <person name="Paez-Espino D."/>
            <person name="Jungbluth S."/>
            <person name="Walsh D.A."/>
            <person name="Denef V.J."/>
            <person name="McMahon K.D."/>
            <person name="Konstantinidis K.T."/>
            <person name="Eloe-Fadrosh E.A."/>
            <person name="Kyrpides N.C."/>
            <person name="Woyke T."/>
        </authorList>
    </citation>
    <scope>NUCLEOTIDE SEQUENCE</scope>
    <source>
        <strain evidence="1">GVMAG-M-3300021185-45</strain>
    </source>
</reference>
<organism evidence="1">
    <name type="scientific">viral metagenome</name>
    <dbReference type="NCBI Taxonomy" id="1070528"/>
    <lineage>
        <taxon>unclassified sequences</taxon>
        <taxon>metagenomes</taxon>
        <taxon>organismal metagenomes</taxon>
    </lineage>
</organism>
<name>A0A6C0CHT3_9ZZZZ</name>